<dbReference type="InterPro" id="IPR010298">
    <property type="entry name" value="YacP-like"/>
</dbReference>
<organism evidence="2 3">
    <name type="scientific">Eggerthella guodeyinii</name>
    <dbReference type="NCBI Taxonomy" id="2690837"/>
    <lineage>
        <taxon>Bacteria</taxon>
        <taxon>Bacillati</taxon>
        <taxon>Actinomycetota</taxon>
        <taxon>Coriobacteriia</taxon>
        <taxon>Eggerthellales</taxon>
        <taxon>Eggerthellaceae</taxon>
        <taxon>Eggerthella</taxon>
    </lineage>
</organism>
<dbReference type="Pfam" id="PF05991">
    <property type="entry name" value="NYN_YacP"/>
    <property type="match status" value="1"/>
</dbReference>
<comment type="caution">
    <text evidence="2">The sequence shown here is derived from an EMBL/GenBank/DDBJ whole genome shotgun (WGS) entry which is preliminary data.</text>
</comment>
<dbReference type="EMBL" id="VTFY01000003">
    <property type="protein sequence ID" value="MRX82014.1"/>
    <property type="molecule type" value="Genomic_DNA"/>
</dbReference>
<protein>
    <recommendedName>
        <fullName evidence="4">NYN domain-containing protein</fullName>
    </recommendedName>
</protein>
<dbReference type="AlphaFoldDB" id="A0A6N7RLL1"/>
<evidence type="ECO:0000256" key="1">
    <source>
        <dbReference type="SAM" id="MobiDB-lite"/>
    </source>
</evidence>
<dbReference type="Proteomes" id="UP000438093">
    <property type="component" value="Unassembled WGS sequence"/>
</dbReference>
<evidence type="ECO:0000313" key="2">
    <source>
        <dbReference type="EMBL" id="MRX82014.1"/>
    </source>
</evidence>
<reference evidence="3" key="1">
    <citation type="submission" date="2019-08" db="EMBL/GenBank/DDBJ databases">
        <title>Arthrobacter sp. nov., isolated from plateau pika and Tibetan wild ass.</title>
        <authorList>
            <person name="Ge Y."/>
        </authorList>
    </citation>
    <scope>NUCLEOTIDE SEQUENCE [LARGE SCALE GENOMIC DNA]</scope>
    <source>
        <strain evidence="3">HF-4214</strain>
    </source>
</reference>
<evidence type="ECO:0000313" key="3">
    <source>
        <dbReference type="Proteomes" id="UP000438093"/>
    </source>
</evidence>
<keyword evidence="3" id="KW-1185">Reference proteome</keyword>
<name>A0A6N7RLL1_9ACTN</name>
<evidence type="ECO:0008006" key="4">
    <source>
        <dbReference type="Google" id="ProtNLM"/>
    </source>
</evidence>
<sequence>MRMINGERMRYLVDGYNVTKRDPATSGLPIAEQRDALERRLRATAARVLGSSSYTIVWDAAGGEGVVRPAGDKVAYTRLPTADDAIVERVRRASERIGVVTSDRELAERCRAVALHGVDVIPSERLFAGVSAPGKSKGGRGKRKPMPRDVGIPANANEINRELKKLWGIED</sequence>
<accession>A0A6N7RLL1</accession>
<gene>
    <name evidence="2" type="ORF">GJG86_05865</name>
</gene>
<proteinExistence type="predicted"/>
<feature type="region of interest" description="Disordered" evidence="1">
    <location>
        <begin position="131"/>
        <end position="153"/>
    </location>
</feature>